<accession>J4KMI5</accession>
<dbReference type="RefSeq" id="XP_008600338.1">
    <property type="nucleotide sequence ID" value="XM_008602116.1"/>
</dbReference>
<dbReference type="HOGENOM" id="CLU_401680_0_0_1"/>
<protein>
    <submittedName>
        <fullName evidence="1">Uncharacterized protein</fullName>
    </submittedName>
</protein>
<dbReference type="EMBL" id="JH725171">
    <property type="protein sequence ID" value="EJP64014.1"/>
    <property type="molecule type" value="Genomic_DNA"/>
</dbReference>
<organism evidence="1 2">
    <name type="scientific">Beauveria bassiana (strain ARSEF 2860)</name>
    <name type="common">White muscardine disease fungus</name>
    <name type="synonym">Tritirachium shiotae</name>
    <dbReference type="NCBI Taxonomy" id="655819"/>
    <lineage>
        <taxon>Eukaryota</taxon>
        <taxon>Fungi</taxon>
        <taxon>Dikarya</taxon>
        <taxon>Ascomycota</taxon>
        <taxon>Pezizomycotina</taxon>
        <taxon>Sordariomycetes</taxon>
        <taxon>Hypocreomycetidae</taxon>
        <taxon>Hypocreales</taxon>
        <taxon>Cordycipitaceae</taxon>
        <taxon>Beauveria</taxon>
    </lineage>
</organism>
<proteinExistence type="predicted"/>
<evidence type="ECO:0000313" key="2">
    <source>
        <dbReference type="Proteomes" id="UP000002762"/>
    </source>
</evidence>
<dbReference type="GeneID" id="19890031"/>
<keyword evidence="2" id="KW-1185">Reference proteome</keyword>
<name>J4KMI5_BEAB2</name>
<sequence length="685" mass="76228">MASTNPEIHLWQQSLKDRSQYEESFKQIFESKEPRCEGCELLVSYDDEKATQLAASLDRLWVYDRVADDPNITSETSRDIGVMTEDSPQDLRWYVWAGRRRALSKNDVSDGDVEAPTVWRGYNVKDFTVENPSSDRICLMHGIKWTDLMLTAVEFGPAIKRVITQMQSSSTELTPRLRRPAKSIDKGVATPHTIAAWREFTGEEVGMRDLVLGHWHTWYILSILSSTESGGLLAASAAECLTTYTDYVDVTDGGDVGLAGDHMKLAFDGMTSPFIANCPGARAAIWTAASVIRYRALLARDLVPWRASIHDKGPPNTRAALVAALPDPLELTNLRMLDGSMLASYLATVAGTLPDQRPSMHGATMSGHTSCVLVRRATSNLYKYNDITDLQSDITMHEAMNPLAFATVVNGGQVGIQYLSAISRDADLVLSCGCDSDMHQWAHDMAMGSNVWYALCPRYNALQQVGLYHEECPDTLFDGLPMIVTTASMGNTASAASNDQATFDRDWNLDKNPTTLASEFGISQDGHDAEVAIRVVARILPMHDMKAVHAECLARIKANPQWSRDEGPAQTGGLLVQLISDLALCYEIMDHDELDELTGYLNEYIELTVISCEEQKDGQVPTYLTDEFYMRQSRLYINFYDFMSKKHALQDKGLHCRRFAVGAMSLFFDSWKYGSYVAIARYAGL</sequence>
<reference evidence="1 2" key="1">
    <citation type="journal article" date="2012" name="Sci. Rep.">
        <title>Genomic perspectives on the evolution of fungal entomopathogenicity in Beauveria bassiana.</title>
        <authorList>
            <person name="Xiao G."/>
            <person name="Ying S.H."/>
            <person name="Zheng P."/>
            <person name="Wang Z.L."/>
            <person name="Zhang S."/>
            <person name="Xie X.Q."/>
            <person name="Shang Y."/>
            <person name="St Leger R.J."/>
            <person name="Zhao G.P."/>
            <person name="Wang C."/>
            <person name="Feng M.G."/>
        </authorList>
    </citation>
    <scope>NUCLEOTIDE SEQUENCE [LARGE SCALE GENOMIC DNA]</scope>
    <source>
        <strain evidence="1 2">ARSEF 2860</strain>
    </source>
</reference>
<gene>
    <name evidence="1" type="ORF">BBA_07019</name>
</gene>
<dbReference type="InParanoid" id="J4KMI5"/>
<evidence type="ECO:0000313" key="1">
    <source>
        <dbReference type="EMBL" id="EJP64014.1"/>
    </source>
</evidence>
<dbReference type="AlphaFoldDB" id="J4KMI5"/>
<dbReference type="Proteomes" id="UP000002762">
    <property type="component" value="Unassembled WGS sequence"/>
</dbReference>